<feature type="region of interest" description="Disordered" evidence="1">
    <location>
        <begin position="368"/>
        <end position="396"/>
    </location>
</feature>
<dbReference type="EMBL" id="JANVFS010000001">
    <property type="protein sequence ID" value="KAJ4495671.1"/>
    <property type="molecule type" value="Genomic_DNA"/>
</dbReference>
<comment type="caution">
    <text evidence="2">The sequence shown here is derived from an EMBL/GenBank/DDBJ whole genome shotgun (WGS) entry which is preliminary data.</text>
</comment>
<dbReference type="Proteomes" id="UP001150238">
    <property type="component" value="Unassembled WGS sequence"/>
</dbReference>
<dbReference type="AlphaFoldDB" id="A0A9W9B1Z5"/>
<reference evidence="2" key="2">
    <citation type="journal article" date="2023" name="Proc. Natl. Acad. Sci. U.S.A.">
        <title>A global phylogenomic analysis of the shiitake genus Lentinula.</title>
        <authorList>
            <person name="Sierra-Patev S."/>
            <person name="Min B."/>
            <person name="Naranjo-Ortiz M."/>
            <person name="Looney B."/>
            <person name="Konkel Z."/>
            <person name="Slot J.C."/>
            <person name="Sakamoto Y."/>
            <person name="Steenwyk J.L."/>
            <person name="Rokas A."/>
            <person name="Carro J."/>
            <person name="Camarero S."/>
            <person name="Ferreira P."/>
            <person name="Molpeceres G."/>
            <person name="Ruiz-Duenas F.J."/>
            <person name="Serrano A."/>
            <person name="Henrissat B."/>
            <person name="Drula E."/>
            <person name="Hughes K.W."/>
            <person name="Mata J.L."/>
            <person name="Ishikawa N.K."/>
            <person name="Vargas-Isla R."/>
            <person name="Ushijima S."/>
            <person name="Smith C.A."/>
            <person name="Donoghue J."/>
            <person name="Ahrendt S."/>
            <person name="Andreopoulos W."/>
            <person name="He G."/>
            <person name="LaButti K."/>
            <person name="Lipzen A."/>
            <person name="Ng V."/>
            <person name="Riley R."/>
            <person name="Sandor L."/>
            <person name="Barry K."/>
            <person name="Martinez A.T."/>
            <person name="Xiao Y."/>
            <person name="Gibbons J.G."/>
            <person name="Terashima K."/>
            <person name="Grigoriev I.V."/>
            <person name="Hibbett D."/>
        </authorList>
    </citation>
    <scope>NUCLEOTIDE SEQUENCE</scope>
    <source>
        <strain evidence="2">Sp2 HRB7682 ss15</strain>
    </source>
</reference>
<evidence type="ECO:0000313" key="3">
    <source>
        <dbReference type="Proteomes" id="UP001150238"/>
    </source>
</evidence>
<reference evidence="2" key="1">
    <citation type="submission" date="2022-08" db="EMBL/GenBank/DDBJ databases">
        <authorList>
            <consortium name="DOE Joint Genome Institute"/>
            <person name="Min B."/>
            <person name="Riley R."/>
            <person name="Sierra-Patev S."/>
            <person name="Naranjo-Ortiz M."/>
            <person name="Looney B."/>
            <person name="Konkel Z."/>
            <person name="Slot J.C."/>
            <person name="Sakamoto Y."/>
            <person name="Steenwyk J.L."/>
            <person name="Rokas A."/>
            <person name="Carro J."/>
            <person name="Camarero S."/>
            <person name="Ferreira P."/>
            <person name="Molpeceres G."/>
            <person name="Ruiz-Duenas F.J."/>
            <person name="Serrano A."/>
            <person name="Henrissat B."/>
            <person name="Drula E."/>
            <person name="Hughes K.W."/>
            <person name="Mata J.L."/>
            <person name="Ishikawa N.K."/>
            <person name="Vargas-Isla R."/>
            <person name="Ushijima S."/>
            <person name="Smith C.A."/>
            <person name="Ahrendt S."/>
            <person name="Andreopoulos W."/>
            <person name="He G."/>
            <person name="Labutti K."/>
            <person name="Lipzen A."/>
            <person name="Ng V."/>
            <person name="Sandor L."/>
            <person name="Barry K."/>
            <person name="Martinez A.T."/>
            <person name="Xiao Y."/>
            <person name="Gibbons J.G."/>
            <person name="Terashima K."/>
            <person name="Hibbett D.S."/>
            <person name="Grigoriev I.V."/>
        </authorList>
    </citation>
    <scope>NUCLEOTIDE SEQUENCE</scope>
    <source>
        <strain evidence="2">Sp2 HRB7682 ss15</strain>
    </source>
</reference>
<gene>
    <name evidence="2" type="ORF">C8J55DRAFT_483700</name>
</gene>
<organism evidence="2 3">
    <name type="scientific">Lentinula lateritia</name>
    <dbReference type="NCBI Taxonomy" id="40482"/>
    <lineage>
        <taxon>Eukaryota</taxon>
        <taxon>Fungi</taxon>
        <taxon>Dikarya</taxon>
        <taxon>Basidiomycota</taxon>
        <taxon>Agaricomycotina</taxon>
        <taxon>Agaricomycetes</taxon>
        <taxon>Agaricomycetidae</taxon>
        <taxon>Agaricales</taxon>
        <taxon>Marasmiineae</taxon>
        <taxon>Omphalotaceae</taxon>
        <taxon>Lentinula</taxon>
    </lineage>
</organism>
<evidence type="ECO:0000313" key="2">
    <source>
        <dbReference type="EMBL" id="KAJ4495671.1"/>
    </source>
</evidence>
<proteinExistence type="predicted"/>
<feature type="region of interest" description="Disordered" evidence="1">
    <location>
        <begin position="92"/>
        <end position="116"/>
    </location>
</feature>
<evidence type="ECO:0000256" key="1">
    <source>
        <dbReference type="SAM" id="MobiDB-lite"/>
    </source>
</evidence>
<name>A0A9W9B1Z5_9AGAR</name>
<protein>
    <submittedName>
        <fullName evidence="2">Uncharacterized protein</fullName>
    </submittedName>
</protein>
<sequence length="492" mass="54204">MTSNRNLKYVWSPRLLPECTLDDRSIHHRPQASSTSILAEEHTEGYRGRPLTVEMNHSLQFPNCVYIPRSIDSPMNKTTFLTAIHVSDNYLNGSMDPDNQQAREHSFGGQKQPQDLPLHAPIPRYPPSTLYINVGDLENSLPDLPIQPTLVLSNESSAIEISGPRDSITFFQDNLPVPALSVESTLTINIGDLEHPLPNLPTQPTLALFTESSAIEMSGSHDSTTCGQDDLPIPPLSMTSFLDVGDLGYPLPDLNLPTPTLALFTESSAIEMSGPHDSMTFGQDDDLPIPPLSVTSFLNVGDRGYPLPDLNLPTSTLALFTESSAIEMSGPHDSMTFGQDDDLPIPPLSVTSFLNVGDLGYPLSDPSIQPTLALSDESNSVEKSGPDDSSHFCQNNLSNPALSIEPPVFQAITRHETNRHYLESLEQYILFLHAQMSYIGAQPVPIDRFSTNIGLRARSIRTLLVYMENVMAEVSNQVQTQEQRFRALQNLF</sequence>
<feature type="compositionally biased region" description="Polar residues" evidence="1">
    <location>
        <begin position="368"/>
        <end position="382"/>
    </location>
</feature>
<accession>A0A9W9B1Z5</accession>